<dbReference type="InterPro" id="IPR058570">
    <property type="entry name" value="HROB_OB"/>
</dbReference>
<feature type="domain" description="Homologous recombination OB-fold protein OB-fold" evidence="1">
    <location>
        <begin position="2"/>
        <end position="63"/>
    </location>
</feature>
<keyword evidence="3" id="KW-1185">Reference proteome</keyword>
<dbReference type="GO" id="GO:0000725">
    <property type="term" value="P:recombinational repair"/>
    <property type="evidence" value="ECO:0007669"/>
    <property type="project" value="InterPro"/>
</dbReference>
<protein>
    <recommendedName>
        <fullName evidence="1">Homologous recombination OB-fold protein OB-fold domain-containing protein</fullName>
    </recommendedName>
</protein>
<accession>A0A4D6KS10</accession>
<dbReference type="EMBL" id="CP039345">
    <property type="protein sequence ID" value="QCD79335.1"/>
    <property type="molecule type" value="Genomic_DNA"/>
</dbReference>
<dbReference type="PANTHER" id="PTHR14523">
    <property type="entry name" value="UNCHARACTERIZED PROTEIN C17ORF53 HOMOLOG"/>
    <property type="match status" value="1"/>
</dbReference>
<gene>
    <name evidence="2" type="ORF">DEO72_LG1g2974</name>
</gene>
<dbReference type="PANTHER" id="PTHR14523:SF1">
    <property type="entry name" value="HOMOLOGOUS RECOMBINATION OB-FOLD PROTEIN"/>
    <property type="match status" value="1"/>
</dbReference>
<evidence type="ECO:0000313" key="2">
    <source>
        <dbReference type="EMBL" id="QCD79335.1"/>
    </source>
</evidence>
<evidence type="ECO:0000313" key="3">
    <source>
        <dbReference type="Proteomes" id="UP000501690"/>
    </source>
</evidence>
<organism evidence="2 3">
    <name type="scientific">Vigna unguiculata</name>
    <name type="common">Cowpea</name>
    <dbReference type="NCBI Taxonomy" id="3917"/>
    <lineage>
        <taxon>Eukaryota</taxon>
        <taxon>Viridiplantae</taxon>
        <taxon>Streptophyta</taxon>
        <taxon>Embryophyta</taxon>
        <taxon>Tracheophyta</taxon>
        <taxon>Spermatophyta</taxon>
        <taxon>Magnoliopsida</taxon>
        <taxon>eudicotyledons</taxon>
        <taxon>Gunneridae</taxon>
        <taxon>Pentapetalae</taxon>
        <taxon>rosids</taxon>
        <taxon>fabids</taxon>
        <taxon>Fabales</taxon>
        <taxon>Fabaceae</taxon>
        <taxon>Papilionoideae</taxon>
        <taxon>50 kb inversion clade</taxon>
        <taxon>NPAAA clade</taxon>
        <taxon>indigoferoid/millettioid clade</taxon>
        <taxon>Phaseoleae</taxon>
        <taxon>Vigna</taxon>
    </lineage>
</organism>
<dbReference type="Proteomes" id="UP000501690">
    <property type="component" value="Linkage Group LG1"/>
</dbReference>
<reference evidence="2 3" key="1">
    <citation type="submission" date="2019-04" db="EMBL/GenBank/DDBJ databases">
        <title>An improved genome assembly and genetic linkage map for asparagus bean, Vigna unguiculata ssp. sesquipedialis.</title>
        <authorList>
            <person name="Xia Q."/>
            <person name="Zhang R."/>
            <person name="Dong Y."/>
        </authorList>
    </citation>
    <scope>NUCLEOTIDE SEQUENCE [LARGE SCALE GENOMIC DNA]</scope>
    <source>
        <tissue evidence="2">Leaf</tissue>
    </source>
</reference>
<evidence type="ECO:0000259" key="1">
    <source>
        <dbReference type="Pfam" id="PF15072"/>
    </source>
</evidence>
<dbReference type="Pfam" id="PF15072">
    <property type="entry name" value="HROB"/>
    <property type="match status" value="1"/>
</dbReference>
<sequence length="130" mass="14749">MHFMACVVKECKPNMLGDMLITMKDPSDIVKASIHNKVLKDAKFGSDIVVGSVLLLKEVFKYDISPPTEEEVKASLLVMRLNYVPKQTIDEHMETNVQSNLNINMDHNVEANVGTNNPPELWPTSWHFPR</sequence>
<dbReference type="AlphaFoldDB" id="A0A4D6KS10"/>
<dbReference type="InterPro" id="IPR028045">
    <property type="entry name" value="HROB"/>
</dbReference>
<name>A0A4D6KS10_VIGUN</name>
<proteinExistence type="predicted"/>